<proteinExistence type="predicted"/>
<feature type="region of interest" description="Disordered" evidence="1">
    <location>
        <begin position="332"/>
        <end position="417"/>
    </location>
</feature>
<gene>
    <name evidence="2" type="ORF">RWD45_02415</name>
</gene>
<evidence type="ECO:0000256" key="1">
    <source>
        <dbReference type="SAM" id="MobiDB-lite"/>
    </source>
</evidence>
<reference evidence="2 3" key="1">
    <citation type="submission" date="2023-10" db="EMBL/GenBank/DDBJ databases">
        <title>Virgibacillus soli CC-YMP-6 genome.</title>
        <authorList>
            <person name="Miliotis G."/>
            <person name="Sengupta P."/>
            <person name="Hameed A."/>
            <person name="Chuvochina M."/>
            <person name="Mcdonagh F."/>
            <person name="Simpson A.C."/>
            <person name="Singh N.K."/>
            <person name="Rekha P.D."/>
            <person name="Raman K."/>
            <person name="Hugenholtz P."/>
            <person name="Venkateswaran K."/>
        </authorList>
    </citation>
    <scope>NUCLEOTIDE SEQUENCE [LARGE SCALE GENOMIC DNA]</scope>
    <source>
        <strain evidence="2 3">CC-YMP-6</strain>
    </source>
</reference>
<accession>A0ABU5CPB9</accession>
<feature type="compositionally biased region" description="Gly residues" evidence="1">
    <location>
        <begin position="375"/>
        <end position="390"/>
    </location>
</feature>
<comment type="caution">
    <text evidence="2">The sequence shown here is derived from an EMBL/GenBank/DDBJ whole genome shotgun (WGS) entry which is preliminary data.</text>
</comment>
<dbReference type="RefSeq" id="WP_320378464.1">
    <property type="nucleotide sequence ID" value="NZ_JAWDIQ010000001.1"/>
</dbReference>
<evidence type="ECO:0000313" key="3">
    <source>
        <dbReference type="Proteomes" id="UP001275315"/>
    </source>
</evidence>
<name>A0ABU5CPB9_9BACI</name>
<dbReference type="Proteomes" id="UP001275315">
    <property type="component" value="Unassembled WGS sequence"/>
</dbReference>
<keyword evidence="3" id="KW-1185">Reference proteome</keyword>
<feature type="compositionally biased region" description="Basic and acidic residues" evidence="1">
    <location>
        <begin position="398"/>
        <end position="411"/>
    </location>
</feature>
<organism evidence="2 3">
    <name type="scientific">Paracerasibacillus soli</name>
    <dbReference type="NCBI Taxonomy" id="480284"/>
    <lineage>
        <taxon>Bacteria</taxon>
        <taxon>Bacillati</taxon>
        <taxon>Bacillota</taxon>
        <taxon>Bacilli</taxon>
        <taxon>Bacillales</taxon>
        <taxon>Bacillaceae</taxon>
        <taxon>Paracerasibacillus</taxon>
    </lineage>
</organism>
<protein>
    <submittedName>
        <fullName evidence="2">Uncharacterized protein</fullName>
    </submittedName>
</protein>
<evidence type="ECO:0000313" key="2">
    <source>
        <dbReference type="EMBL" id="MDY0407669.1"/>
    </source>
</evidence>
<sequence length="518" mass="58763">MVIFGEEAGSSNKDESSGGSFGIGKSAPFLNSKLRTIFYSSFDTTGYESHIGVANILSYQKPDNRVTTGTGFYTNSEYSTAIYGQLPLDPSFTRTETGTDIYITAFEPVQDWQEEIKKSVLLNFFMTVFQHKLIVRINDLEINSDNIAELIEALDDTEDNRVLKNYFSLLTSPQTIQISYPAQKYKDITFKEGEAVLYLLNGEDLNRRVLMTRKTGMRIYEQNRISGSISFTGLLTITGTNMNNIFKQMENPAHNEWSPERFEKDPRLAKKIFADLRKFMREAVRNQFQEKIDDEMDAVGLSDFLPNKNLISEGEINKRESLQTKIKTLIRKEKVEEPKQPKRRNTRQLDTDMEEIEKQLAGEFGITPTGDKGGHGTGTHEGGGNQGGGLTEPDGVNELDRNKQGDLDMREKRKPSKHPIPIKQRYVCVNKEIGAYRIFIQPEKTVASARLAFRVMGEQSDYDLPIKSADTNDSRVTVDKVNANNVYVHSVRKNKPFVLNVCINYSDYCVMGVTLYEN</sequence>
<dbReference type="EMBL" id="JAWDIQ010000001">
    <property type="protein sequence ID" value="MDY0407669.1"/>
    <property type="molecule type" value="Genomic_DNA"/>
</dbReference>